<evidence type="ECO:0000313" key="7">
    <source>
        <dbReference type="Proteomes" id="UP001500235"/>
    </source>
</evidence>
<gene>
    <name evidence="6" type="ORF">GCM10022280_22280</name>
</gene>
<accession>A0ABP7T589</accession>
<feature type="transmembrane region" description="Helical" evidence="4">
    <location>
        <begin position="84"/>
        <end position="103"/>
    </location>
</feature>
<dbReference type="PANTHER" id="PTHR23528">
    <property type="match status" value="1"/>
</dbReference>
<dbReference type="PROSITE" id="PS50850">
    <property type="entry name" value="MFS"/>
    <property type="match status" value="1"/>
</dbReference>
<evidence type="ECO:0000256" key="3">
    <source>
        <dbReference type="ARBA" id="ARBA00023136"/>
    </source>
</evidence>
<feature type="transmembrane region" description="Helical" evidence="4">
    <location>
        <begin position="16"/>
        <end position="39"/>
    </location>
</feature>
<feature type="transmembrane region" description="Helical" evidence="4">
    <location>
        <begin position="109"/>
        <end position="131"/>
    </location>
</feature>
<protein>
    <submittedName>
        <fullName evidence="6">MFS transporter</fullName>
    </submittedName>
</protein>
<keyword evidence="2 4" id="KW-1133">Transmembrane helix</keyword>
<feature type="transmembrane region" description="Helical" evidence="4">
    <location>
        <begin position="51"/>
        <end position="72"/>
    </location>
</feature>
<feature type="transmembrane region" description="Helical" evidence="4">
    <location>
        <begin position="282"/>
        <end position="301"/>
    </location>
</feature>
<dbReference type="SUPFAM" id="SSF103473">
    <property type="entry name" value="MFS general substrate transporter"/>
    <property type="match status" value="1"/>
</dbReference>
<evidence type="ECO:0000256" key="4">
    <source>
        <dbReference type="SAM" id="Phobius"/>
    </source>
</evidence>
<dbReference type="RefSeq" id="WP_344707460.1">
    <property type="nucleotide sequence ID" value="NZ_BAABBQ010000001.1"/>
</dbReference>
<dbReference type="EMBL" id="BAABBQ010000001">
    <property type="protein sequence ID" value="GAA4021260.1"/>
    <property type="molecule type" value="Genomic_DNA"/>
</dbReference>
<feature type="domain" description="Major facilitator superfamily (MFS) profile" evidence="5">
    <location>
        <begin position="215"/>
        <end position="410"/>
    </location>
</feature>
<keyword evidence="7" id="KW-1185">Reference proteome</keyword>
<dbReference type="Gene3D" id="1.20.1250.20">
    <property type="entry name" value="MFS general substrate transporter like domains"/>
    <property type="match status" value="2"/>
</dbReference>
<evidence type="ECO:0000256" key="2">
    <source>
        <dbReference type="ARBA" id="ARBA00022989"/>
    </source>
</evidence>
<proteinExistence type="predicted"/>
<evidence type="ECO:0000259" key="5">
    <source>
        <dbReference type="PROSITE" id="PS50850"/>
    </source>
</evidence>
<feature type="transmembrane region" description="Helical" evidence="4">
    <location>
        <begin position="253"/>
        <end position="270"/>
    </location>
</feature>
<dbReference type="CDD" id="cd06174">
    <property type="entry name" value="MFS"/>
    <property type="match status" value="1"/>
</dbReference>
<feature type="transmembrane region" description="Helical" evidence="4">
    <location>
        <begin position="143"/>
        <end position="167"/>
    </location>
</feature>
<dbReference type="InterPro" id="IPR020846">
    <property type="entry name" value="MFS_dom"/>
</dbReference>
<dbReference type="InterPro" id="IPR036259">
    <property type="entry name" value="MFS_trans_sf"/>
</dbReference>
<name>A0ABP7T589_9SPHN</name>
<feature type="transmembrane region" description="Helical" evidence="4">
    <location>
        <begin position="307"/>
        <end position="325"/>
    </location>
</feature>
<reference evidence="7" key="1">
    <citation type="journal article" date="2019" name="Int. J. Syst. Evol. Microbiol.">
        <title>The Global Catalogue of Microorganisms (GCM) 10K type strain sequencing project: providing services to taxonomists for standard genome sequencing and annotation.</title>
        <authorList>
            <consortium name="The Broad Institute Genomics Platform"/>
            <consortium name="The Broad Institute Genome Sequencing Center for Infectious Disease"/>
            <person name="Wu L."/>
            <person name="Ma J."/>
        </authorList>
    </citation>
    <scope>NUCLEOTIDE SEQUENCE [LARGE SCALE GENOMIC DNA]</scope>
    <source>
        <strain evidence="7">JCM 17563</strain>
    </source>
</reference>
<dbReference type="Proteomes" id="UP001500235">
    <property type="component" value="Unassembled WGS sequence"/>
</dbReference>
<dbReference type="Pfam" id="PF07690">
    <property type="entry name" value="MFS_1"/>
    <property type="match status" value="1"/>
</dbReference>
<dbReference type="InterPro" id="IPR011701">
    <property type="entry name" value="MFS"/>
</dbReference>
<dbReference type="PANTHER" id="PTHR23528:SF1">
    <property type="entry name" value="MAJOR FACILITATOR SUPERFAMILY (MFS) PROFILE DOMAIN-CONTAINING PROTEIN"/>
    <property type="match status" value="1"/>
</dbReference>
<feature type="transmembrane region" description="Helical" evidence="4">
    <location>
        <begin position="173"/>
        <end position="191"/>
    </location>
</feature>
<sequence>MPAEDEAGALQSRRFLWLYALASAGGSIAYVPFLTILLPMRVTAMAGNDDVAWLAYATFFGAIAASLSNIAFGWASDRTRRRAPWIAAGLLASSLLLGAFGFARSPAAIIVLLVGWQLALNMMLAPLAAWAGDHVPDAQKGRLGGLLAFAPAAGAAAGVLVTLPGLASADARLWLVAGLVVLCVMPVLLLGRPRTIAGLAREQEIEQSDAQPHGEVVRMWLARLLVQVSEAALFAFLFFWFRAIDPEMTDARVAQTFGLILLGAVPLALLAGRWADRHDRPFAPLTLCAAGAALGLSVMAAAPGLEAALAGYVLFGLSASIFLSLHSAQTLRVLPRARHRGRDLGLFNLTNTGPSLVMPWLTLALVPAFGFTGLFLALAVFALAATLLLLRMPNLSSPLAKARDACETVN</sequence>
<evidence type="ECO:0000256" key="1">
    <source>
        <dbReference type="ARBA" id="ARBA00022692"/>
    </source>
</evidence>
<organism evidence="6 7">
    <name type="scientific">Sphingomonas swuensis</name>
    <dbReference type="NCBI Taxonomy" id="977800"/>
    <lineage>
        <taxon>Bacteria</taxon>
        <taxon>Pseudomonadati</taxon>
        <taxon>Pseudomonadota</taxon>
        <taxon>Alphaproteobacteria</taxon>
        <taxon>Sphingomonadales</taxon>
        <taxon>Sphingomonadaceae</taxon>
        <taxon>Sphingomonas</taxon>
    </lineage>
</organism>
<evidence type="ECO:0000313" key="6">
    <source>
        <dbReference type="EMBL" id="GAA4021260.1"/>
    </source>
</evidence>
<comment type="caution">
    <text evidence="6">The sequence shown here is derived from an EMBL/GenBank/DDBJ whole genome shotgun (WGS) entry which is preliminary data.</text>
</comment>
<feature type="transmembrane region" description="Helical" evidence="4">
    <location>
        <begin position="220"/>
        <end position="241"/>
    </location>
</feature>
<feature type="transmembrane region" description="Helical" evidence="4">
    <location>
        <begin position="346"/>
        <end position="363"/>
    </location>
</feature>
<keyword evidence="3 4" id="KW-0472">Membrane</keyword>
<feature type="transmembrane region" description="Helical" evidence="4">
    <location>
        <begin position="369"/>
        <end position="390"/>
    </location>
</feature>
<keyword evidence="1 4" id="KW-0812">Transmembrane</keyword>